<dbReference type="Proteomes" id="UP000708208">
    <property type="component" value="Unassembled WGS sequence"/>
</dbReference>
<keyword evidence="2" id="KW-0547">Nucleotide-binding</keyword>
<dbReference type="GO" id="GO:0035099">
    <property type="term" value="P:hemocyte migration"/>
    <property type="evidence" value="ECO:0007669"/>
    <property type="project" value="UniProtKB-ARBA"/>
</dbReference>
<dbReference type="PROSITE" id="PS51421">
    <property type="entry name" value="RAS"/>
    <property type="match status" value="1"/>
</dbReference>
<evidence type="ECO:0000256" key="1">
    <source>
        <dbReference type="ARBA" id="ARBA00004370"/>
    </source>
</evidence>
<dbReference type="FunFam" id="3.40.50.300:FF:002060">
    <property type="entry name" value="Rho family GTPase"/>
    <property type="match status" value="1"/>
</dbReference>
<dbReference type="NCBIfam" id="TIGR00231">
    <property type="entry name" value="small_GTP"/>
    <property type="match status" value="1"/>
</dbReference>
<dbReference type="GO" id="GO:0003924">
    <property type="term" value="F:GTPase activity"/>
    <property type="evidence" value="ECO:0007669"/>
    <property type="project" value="InterPro"/>
</dbReference>
<evidence type="ECO:0008006" key="7">
    <source>
        <dbReference type="Google" id="ProtNLM"/>
    </source>
</evidence>
<evidence type="ECO:0000313" key="6">
    <source>
        <dbReference type="Proteomes" id="UP000708208"/>
    </source>
</evidence>
<dbReference type="EMBL" id="CAJVCH010281332">
    <property type="protein sequence ID" value="CAG7784720.1"/>
    <property type="molecule type" value="Genomic_DNA"/>
</dbReference>
<keyword evidence="4" id="KW-0472">Membrane</keyword>
<dbReference type="GO" id="GO:0005525">
    <property type="term" value="F:GTP binding"/>
    <property type="evidence" value="ECO:0007669"/>
    <property type="project" value="UniProtKB-KW"/>
</dbReference>
<dbReference type="GO" id="GO:0003006">
    <property type="term" value="P:developmental process involved in reproduction"/>
    <property type="evidence" value="ECO:0007669"/>
    <property type="project" value="UniProtKB-ARBA"/>
</dbReference>
<dbReference type="SMART" id="SM00173">
    <property type="entry name" value="RAS"/>
    <property type="match status" value="1"/>
</dbReference>
<dbReference type="AlphaFoldDB" id="A0A8J2PFB9"/>
<dbReference type="GO" id="GO:0016020">
    <property type="term" value="C:membrane"/>
    <property type="evidence" value="ECO:0007669"/>
    <property type="project" value="UniProtKB-SubCell"/>
</dbReference>
<keyword evidence="3" id="KW-0342">GTP-binding</keyword>
<reference evidence="5" key="1">
    <citation type="submission" date="2021-06" db="EMBL/GenBank/DDBJ databases">
        <authorList>
            <person name="Hodson N. C."/>
            <person name="Mongue J. A."/>
            <person name="Jaron S. K."/>
        </authorList>
    </citation>
    <scope>NUCLEOTIDE SEQUENCE</scope>
</reference>
<name>A0A8J2PFB9_9HEXA</name>
<dbReference type="GO" id="GO:0001667">
    <property type="term" value="P:ameboidal-type cell migration"/>
    <property type="evidence" value="ECO:0007669"/>
    <property type="project" value="UniProtKB-ARBA"/>
</dbReference>
<accession>A0A8J2PFB9</accession>
<dbReference type="InterPro" id="IPR005225">
    <property type="entry name" value="Small_GTP-bd"/>
</dbReference>
<organism evidence="5 6">
    <name type="scientific">Allacma fusca</name>
    <dbReference type="NCBI Taxonomy" id="39272"/>
    <lineage>
        <taxon>Eukaryota</taxon>
        <taxon>Metazoa</taxon>
        <taxon>Ecdysozoa</taxon>
        <taxon>Arthropoda</taxon>
        <taxon>Hexapoda</taxon>
        <taxon>Collembola</taxon>
        <taxon>Symphypleona</taxon>
        <taxon>Sminthuridae</taxon>
        <taxon>Allacma</taxon>
    </lineage>
</organism>
<dbReference type="PROSITE" id="PS51419">
    <property type="entry name" value="RAB"/>
    <property type="match status" value="1"/>
</dbReference>
<keyword evidence="6" id="KW-1185">Reference proteome</keyword>
<dbReference type="PROSITE" id="PS51420">
    <property type="entry name" value="RHO"/>
    <property type="match status" value="1"/>
</dbReference>
<evidence type="ECO:0000256" key="2">
    <source>
        <dbReference type="ARBA" id="ARBA00022741"/>
    </source>
</evidence>
<dbReference type="PANTHER" id="PTHR24072">
    <property type="entry name" value="RHO FAMILY GTPASE"/>
    <property type="match status" value="1"/>
</dbReference>
<dbReference type="InterPro" id="IPR003578">
    <property type="entry name" value="Small_GTPase_Rho"/>
</dbReference>
<dbReference type="CDD" id="cd00157">
    <property type="entry name" value="Rho"/>
    <property type="match status" value="1"/>
</dbReference>
<dbReference type="GO" id="GO:0007264">
    <property type="term" value="P:small GTPase-mediated signal transduction"/>
    <property type="evidence" value="ECO:0007669"/>
    <property type="project" value="InterPro"/>
</dbReference>
<evidence type="ECO:0000256" key="3">
    <source>
        <dbReference type="ARBA" id="ARBA00023134"/>
    </source>
</evidence>
<dbReference type="GO" id="GO:0022412">
    <property type="term" value="P:cellular process involved in reproduction in multicellular organism"/>
    <property type="evidence" value="ECO:0007669"/>
    <property type="project" value="UniProtKB-ARBA"/>
</dbReference>
<comment type="caution">
    <text evidence="5">The sequence shown here is derived from an EMBL/GenBank/DDBJ whole genome shotgun (WGS) entry which is preliminary data.</text>
</comment>
<dbReference type="SMART" id="SM00175">
    <property type="entry name" value="RAB"/>
    <property type="match status" value="1"/>
</dbReference>
<dbReference type="Pfam" id="PF00071">
    <property type="entry name" value="Ras"/>
    <property type="match status" value="1"/>
</dbReference>
<protein>
    <recommendedName>
        <fullName evidence="7">Rho GTPase</fullName>
    </recommendedName>
</protein>
<proteinExistence type="predicted"/>
<dbReference type="SMART" id="SM00174">
    <property type="entry name" value="RHO"/>
    <property type="match status" value="1"/>
</dbReference>
<dbReference type="GO" id="GO:0035006">
    <property type="term" value="P:melanization defense response"/>
    <property type="evidence" value="ECO:0007669"/>
    <property type="project" value="UniProtKB-ARBA"/>
</dbReference>
<gene>
    <name evidence="5" type="ORF">AFUS01_LOCUS23389</name>
</gene>
<dbReference type="InterPro" id="IPR001806">
    <property type="entry name" value="Small_GTPase"/>
</dbReference>
<sequence>MELTDATRELNIVVVGDDFCGKSCLIGSYLTNEFSDEYRPNMHETHFTEITLKGKRYNLNIHDIPGSDSYCKVHPCDYPQANCFIVCFAINDENSLKNIQTKWIPEIKHSCPEASFILVGTKSDLKNSPSQPVIPLVQCKAQCKSIGVKSFLECSAKTNEGAQKVFETTIKTVLKPVKRKPGKSQQCKCYCSIT</sequence>
<evidence type="ECO:0000256" key="4">
    <source>
        <dbReference type="ARBA" id="ARBA00023136"/>
    </source>
</evidence>
<evidence type="ECO:0000313" key="5">
    <source>
        <dbReference type="EMBL" id="CAG7784720.1"/>
    </source>
</evidence>
<comment type="subcellular location">
    <subcellularLocation>
        <location evidence="1">Membrane</location>
    </subcellularLocation>
</comment>
<dbReference type="OrthoDB" id="8830751at2759"/>